<proteinExistence type="predicted"/>
<dbReference type="Proteomes" id="UP001302949">
    <property type="component" value="Unassembled WGS sequence"/>
</dbReference>
<evidence type="ECO:0000313" key="1">
    <source>
        <dbReference type="EMBL" id="MEA5137995.1"/>
    </source>
</evidence>
<organism evidence="1 2">
    <name type="scientific">Arcicella rigui</name>
    <dbReference type="NCBI Taxonomy" id="797020"/>
    <lineage>
        <taxon>Bacteria</taxon>
        <taxon>Pseudomonadati</taxon>
        <taxon>Bacteroidota</taxon>
        <taxon>Cytophagia</taxon>
        <taxon>Cytophagales</taxon>
        <taxon>Flectobacillaceae</taxon>
        <taxon>Arcicella</taxon>
    </lineage>
</organism>
<name>A0ABU5Q5A0_9BACT</name>
<dbReference type="EMBL" id="JAYFUM010000003">
    <property type="protein sequence ID" value="MEA5137995.1"/>
    <property type="molecule type" value="Genomic_DNA"/>
</dbReference>
<protein>
    <submittedName>
        <fullName evidence="1">Uncharacterized protein</fullName>
    </submittedName>
</protein>
<sequence>MSDSCFVEWVNSSGNTKNDKFWQVFLEKYPEKSEEIEMAKAIVSHVEQKSISVDEIDQLWKKINSTLSFI</sequence>
<dbReference type="RefSeq" id="WP_323295163.1">
    <property type="nucleotide sequence ID" value="NZ_JAYFUM010000003.1"/>
</dbReference>
<accession>A0ABU5Q5A0</accession>
<gene>
    <name evidence="1" type="ORF">VB248_02545</name>
</gene>
<comment type="caution">
    <text evidence="1">The sequence shown here is derived from an EMBL/GenBank/DDBJ whole genome shotgun (WGS) entry which is preliminary data.</text>
</comment>
<reference evidence="1 2" key="1">
    <citation type="submission" date="2023-12" db="EMBL/GenBank/DDBJ databases">
        <title>Novel species of the genus Arcicella isolated from rivers.</title>
        <authorList>
            <person name="Lu H."/>
        </authorList>
    </citation>
    <scope>NUCLEOTIDE SEQUENCE [LARGE SCALE GENOMIC DNA]</scope>
    <source>
        <strain evidence="1 2">KCTC 23307</strain>
    </source>
</reference>
<keyword evidence="2" id="KW-1185">Reference proteome</keyword>
<evidence type="ECO:0000313" key="2">
    <source>
        <dbReference type="Proteomes" id="UP001302949"/>
    </source>
</evidence>